<keyword evidence="1" id="KW-1133">Transmembrane helix</keyword>
<sequence>MKIRNQDPKSGRCCSAVACAASSAPHRSRSRKNQRLRAITCALAVMAILGTILWHQSWAAAPTAANAYQGLVPANAYQGLVPGNATLSDVLAKLGPSPLETPSKTDLRYPVAGRPELNDRCYFQNNKLALVTSASPDSRYPTRESIVEKFGKPEAEISFQTQSYLDYTQQGLRFICDATGNTTGVLYFTPHPRRIPEGYPNVHVDLRRAETDPPQATTPPADFLVGASQVSIAPKKFEDIAPDNDQKPTHLAEDLFARAVIFQRGDERVVFIGLDVFGMGMWDVDTVRERLREKGFPNVVVAMSHTHANVDTIGFYGYYPAEYVKQILAQTEQAVMQAAKNLSPVAELKIGSAEMPLAGGRVVDLIRNGRDPGVVDPTVSIVQAIGKDGKPIANLIHLACHPEVIRLRDTRGLSPDFVGTLCNDVTRELGGQTVFLNGALGGMLTPDTRLRTQAAAEEMGHALAKFVVAAAENAVPSETYDVWLYRRPVEYPVTAEAIIQYLEKAAPKADFAQHRIRSEMNLVWIGDAQFITIPGELLPDLGLEIMSHMPGKLRMIVGLANAELGYLIPSYDFRDGGYEERTGPGAAGGAITRSVGLELAPILPPQRR</sequence>
<proteinExistence type="predicted"/>
<feature type="transmembrane region" description="Helical" evidence="1">
    <location>
        <begin position="36"/>
        <end position="54"/>
    </location>
</feature>
<keyword evidence="1" id="KW-0812">Transmembrane</keyword>
<accession>A0A517ZUY0</accession>
<dbReference type="Proteomes" id="UP000319383">
    <property type="component" value="Chromosome"/>
</dbReference>
<gene>
    <name evidence="2" type="ORF">Mal52_47630</name>
</gene>
<name>A0A517ZUY0_9PLAN</name>
<protein>
    <recommendedName>
        <fullName evidence="4">Neutral/alkaline non-lysosomal ceramidase</fullName>
    </recommendedName>
</protein>
<keyword evidence="1" id="KW-0472">Membrane</keyword>
<reference evidence="2 3" key="1">
    <citation type="submission" date="2019-02" db="EMBL/GenBank/DDBJ databases">
        <title>Deep-cultivation of Planctomycetes and their phenomic and genomic characterization uncovers novel biology.</title>
        <authorList>
            <person name="Wiegand S."/>
            <person name="Jogler M."/>
            <person name="Boedeker C."/>
            <person name="Pinto D."/>
            <person name="Vollmers J."/>
            <person name="Rivas-Marin E."/>
            <person name="Kohn T."/>
            <person name="Peeters S.H."/>
            <person name="Heuer A."/>
            <person name="Rast P."/>
            <person name="Oberbeckmann S."/>
            <person name="Bunk B."/>
            <person name="Jeske O."/>
            <person name="Meyerdierks A."/>
            <person name="Storesund J.E."/>
            <person name="Kallscheuer N."/>
            <person name="Luecker S."/>
            <person name="Lage O.M."/>
            <person name="Pohl T."/>
            <person name="Merkel B.J."/>
            <person name="Hornburger P."/>
            <person name="Mueller R.-W."/>
            <person name="Bruemmer F."/>
            <person name="Labrenz M."/>
            <person name="Spormann A.M."/>
            <person name="Op den Camp H."/>
            <person name="Overmann J."/>
            <person name="Amann R."/>
            <person name="Jetten M.S.M."/>
            <person name="Mascher T."/>
            <person name="Medema M.H."/>
            <person name="Devos D.P."/>
            <person name="Kaster A.-K."/>
            <person name="Ovreas L."/>
            <person name="Rohde M."/>
            <person name="Galperin M.Y."/>
            <person name="Jogler C."/>
        </authorList>
    </citation>
    <scope>NUCLEOTIDE SEQUENCE [LARGE SCALE GENOMIC DNA]</scope>
    <source>
        <strain evidence="2 3">Mal52</strain>
    </source>
</reference>
<dbReference type="KEGG" id="sdyn:Mal52_47630"/>
<dbReference type="AlphaFoldDB" id="A0A517ZUY0"/>
<keyword evidence="3" id="KW-1185">Reference proteome</keyword>
<evidence type="ECO:0000313" key="3">
    <source>
        <dbReference type="Proteomes" id="UP000319383"/>
    </source>
</evidence>
<organism evidence="2 3">
    <name type="scientific">Symmachiella dynata</name>
    <dbReference type="NCBI Taxonomy" id="2527995"/>
    <lineage>
        <taxon>Bacteria</taxon>
        <taxon>Pseudomonadati</taxon>
        <taxon>Planctomycetota</taxon>
        <taxon>Planctomycetia</taxon>
        <taxon>Planctomycetales</taxon>
        <taxon>Planctomycetaceae</taxon>
        <taxon>Symmachiella</taxon>
    </lineage>
</organism>
<evidence type="ECO:0008006" key="4">
    <source>
        <dbReference type="Google" id="ProtNLM"/>
    </source>
</evidence>
<evidence type="ECO:0000256" key="1">
    <source>
        <dbReference type="SAM" id="Phobius"/>
    </source>
</evidence>
<evidence type="ECO:0000313" key="2">
    <source>
        <dbReference type="EMBL" id="QDU46245.1"/>
    </source>
</evidence>
<dbReference type="EMBL" id="CP036276">
    <property type="protein sequence ID" value="QDU46245.1"/>
    <property type="molecule type" value="Genomic_DNA"/>
</dbReference>